<dbReference type="GO" id="GO:0035091">
    <property type="term" value="F:phosphatidylinositol binding"/>
    <property type="evidence" value="ECO:0007669"/>
    <property type="project" value="TreeGrafter"/>
</dbReference>
<evidence type="ECO:0000313" key="2">
    <source>
        <dbReference type="EMBL" id="VDO60612.1"/>
    </source>
</evidence>
<evidence type="ECO:0000259" key="1">
    <source>
        <dbReference type="Pfam" id="PF02121"/>
    </source>
</evidence>
<dbReference type="GO" id="GO:0008526">
    <property type="term" value="F:phosphatidylinositol transfer activity"/>
    <property type="evidence" value="ECO:0007669"/>
    <property type="project" value="TreeGrafter"/>
</dbReference>
<keyword evidence="3" id="KW-1185">Reference proteome</keyword>
<dbReference type="Gene3D" id="3.30.530.20">
    <property type="match status" value="1"/>
</dbReference>
<dbReference type="PANTHER" id="PTHR10658">
    <property type="entry name" value="PHOSPHATIDYLINOSITOL TRANSFER PROTEIN"/>
    <property type="match status" value="1"/>
</dbReference>
<reference evidence="2 3" key="1">
    <citation type="submission" date="2018-11" db="EMBL/GenBank/DDBJ databases">
        <authorList>
            <consortium name="Pathogen Informatics"/>
        </authorList>
    </citation>
    <scope>NUCLEOTIDE SEQUENCE [LARGE SCALE GENOMIC DNA]</scope>
    <source>
        <strain evidence="2 3">Zambia</strain>
    </source>
</reference>
<dbReference type="GO" id="GO:0031210">
    <property type="term" value="F:phosphatidylcholine binding"/>
    <property type="evidence" value="ECO:0007669"/>
    <property type="project" value="TreeGrafter"/>
</dbReference>
<dbReference type="InterPro" id="IPR023393">
    <property type="entry name" value="START-like_dom_sf"/>
</dbReference>
<dbReference type="SUPFAM" id="SSF55961">
    <property type="entry name" value="Bet v1-like"/>
    <property type="match status" value="1"/>
</dbReference>
<dbReference type="STRING" id="48269.A0A183LKA4"/>
<organism evidence="2 3">
    <name type="scientific">Schistosoma margrebowiei</name>
    <dbReference type="NCBI Taxonomy" id="48269"/>
    <lineage>
        <taxon>Eukaryota</taxon>
        <taxon>Metazoa</taxon>
        <taxon>Spiralia</taxon>
        <taxon>Lophotrochozoa</taxon>
        <taxon>Platyhelminthes</taxon>
        <taxon>Trematoda</taxon>
        <taxon>Digenea</taxon>
        <taxon>Strigeidida</taxon>
        <taxon>Schistosomatoidea</taxon>
        <taxon>Schistosomatidae</taxon>
        <taxon>Schistosoma</taxon>
    </lineage>
</organism>
<dbReference type="GO" id="GO:0008525">
    <property type="term" value="F:phosphatidylcholine transporter activity"/>
    <property type="evidence" value="ECO:0007669"/>
    <property type="project" value="TreeGrafter"/>
</dbReference>
<dbReference type="InterPro" id="IPR001666">
    <property type="entry name" value="PI_transfer"/>
</dbReference>
<protein>
    <recommendedName>
        <fullName evidence="1">Phosphatidylinositol transfer protein N-terminal domain-containing protein</fullName>
    </recommendedName>
</protein>
<dbReference type="Pfam" id="PF02121">
    <property type="entry name" value="IP_trans"/>
    <property type="match status" value="1"/>
</dbReference>
<accession>A0A183LKA4</accession>
<gene>
    <name evidence="2" type="ORF">SMRZ_LOCUS4229</name>
</gene>
<dbReference type="PANTHER" id="PTHR10658:SF81">
    <property type="entry name" value="PROTEIN RETINAL DEGENERATION B"/>
    <property type="match status" value="1"/>
</dbReference>
<proteinExistence type="predicted"/>
<sequence>MEAGDQQLVHSPFVPAGYWSPCAPLKKSREESTGRGSGVEILKNEPYENGPGGKGQYTFKIYHVGSHLPSKSYVSKFFGPKLLAFFTGHLLNTNLTYFTYYLRCIQAISEI</sequence>
<dbReference type="InterPro" id="IPR055261">
    <property type="entry name" value="PI_transfer_N"/>
</dbReference>
<dbReference type="EMBL" id="UZAI01001317">
    <property type="protein sequence ID" value="VDO60612.1"/>
    <property type="molecule type" value="Genomic_DNA"/>
</dbReference>
<dbReference type="Proteomes" id="UP000277204">
    <property type="component" value="Unassembled WGS sequence"/>
</dbReference>
<dbReference type="GO" id="GO:0005737">
    <property type="term" value="C:cytoplasm"/>
    <property type="evidence" value="ECO:0007669"/>
    <property type="project" value="TreeGrafter"/>
</dbReference>
<evidence type="ECO:0000313" key="3">
    <source>
        <dbReference type="Proteomes" id="UP000277204"/>
    </source>
</evidence>
<feature type="domain" description="Phosphatidylinositol transfer protein N-terminal" evidence="1">
    <location>
        <begin position="26"/>
        <end position="70"/>
    </location>
</feature>
<name>A0A183LKA4_9TREM</name>
<dbReference type="AlphaFoldDB" id="A0A183LKA4"/>